<dbReference type="Proteomes" id="UP000535078">
    <property type="component" value="Unassembled WGS sequence"/>
</dbReference>
<feature type="transmembrane region" description="Helical" evidence="1">
    <location>
        <begin position="37"/>
        <end position="54"/>
    </location>
</feature>
<gene>
    <name evidence="2" type="ORF">GGR90_001678</name>
</gene>
<reference evidence="2 3" key="1">
    <citation type="submission" date="2020-03" db="EMBL/GenBank/DDBJ databases">
        <title>Genomic Encyclopedia of Type Strains, Phase IV (KMG-IV): sequencing the most valuable type-strain genomes for metagenomic binning, comparative biology and taxonomic classification.</title>
        <authorList>
            <person name="Goeker M."/>
        </authorList>
    </citation>
    <scope>NUCLEOTIDE SEQUENCE [LARGE SCALE GENOMIC DNA]</scope>
    <source>
        <strain evidence="2 3">DSM 25229</strain>
    </source>
</reference>
<evidence type="ECO:0000256" key="1">
    <source>
        <dbReference type="SAM" id="Phobius"/>
    </source>
</evidence>
<protein>
    <submittedName>
        <fullName evidence="2">NAD/NADP transhydrogenase beta subunit</fullName>
    </submittedName>
</protein>
<keyword evidence="1" id="KW-0812">Transmembrane</keyword>
<evidence type="ECO:0000313" key="2">
    <source>
        <dbReference type="EMBL" id="NJB89503.1"/>
    </source>
</evidence>
<keyword evidence="1" id="KW-0472">Membrane</keyword>
<evidence type="ECO:0000313" key="3">
    <source>
        <dbReference type="Proteomes" id="UP000535078"/>
    </source>
</evidence>
<sequence length="65" mass="6859">MAGKRSTEDKYAMAGIFVGMGVAAVAAILFASHSSTIVRYLIMASGLLIGWLVGRSIGRRKSQGE</sequence>
<comment type="caution">
    <text evidence="2">The sequence shown here is derived from an EMBL/GenBank/DDBJ whole genome shotgun (WGS) entry which is preliminary data.</text>
</comment>
<dbReference type="RefSeq" id="WP_167920989.1">
    <property type="nucleotide sequence ID" value="NZ_JAATIT010000002.1"/>
</dbReference>
<dbReference type="AlphaFoldDB" id="A0A7X5XRB8"/>
<accession>A0A7X5XRB8</accession>
<keyword evidence="3" id="KW-1185">Reference proteome</keyword>
<feature type="transmembrane region" description="Helical" evidence="1">
    <location>
        <begin position="12"/>
        <end position="31"/>
    </location>
</feature>
<organism evidence="2 3">
    <name type="scientific">Sphingopyxis italica</name>
    <dbReference type="NCBI Taxonomy" id="1129133"/>
    <lineage>
        <taxon>Bacteria</taxon>
        <taxon>Pseudomonadati</taxon>
        <taxon>Pseudomonadota</taxon>
        <taxon>Alphaproteobacteria</taxon>
        <taxon>Sphingomonadales</taxon>
        <taxon>Sphingomonadaceae</taxon>
        <taxon>Sphingopyxis</taxon>
    </lineage>
</organism>
<keyword evidence="1" id="KW-1133">Transmembrane helix</keyword>
<proteinExistence type="predicted"/>
<name>A0A7X5XRB8_9SPHN</name>
<dbReference type="EMBL" id="JAATIT010000002">
    <property type="protein sequence ID" value="NJB89503.1"/>
    <property type="molecule type" value="Genomic_DNA"/>
</dbReference>